<evidence type="ECO:0000313" key="2">
    <source>
        <dbReference type="Proteomes" id="UP000606974"/>
    </source>
</evidence>
<evidence type="ECO:0000313" key="1">
    <source>
        <dbReference type="EMBL" id="KAF7511463.1"/>
    </source>
</evidence>
<protein>
    <submittedName>
        <fullName evidence="1">Uncharacterized protein</fullName>
    </submittedName>
</protein>
<gene>
    <name evidence="1" type="ORF">GJ744_004652</name>
</gene>
<proteinExistence type="predicted"/>
<comment type="caution">
    <text evidence="1">The sequence shown here is derived from an EMBL/GenBank/DDBJ whole genome shotgun (WGS) entry which is preliminary data.</text>
</comment>
<dbReference type="OrthoDB" id="1577640at2759"/>
<keyword evidence="2" id="KW-1185">Reference proteome</keyword>
<accession>A0A8H7ALR6</accession>
<dbReference type="Gene3D" id="3.40.50.1580">
    <property type="entry name" value="Nucleoside phosphorylase domain"/>
    <property type="match status" value="1"/>
</dbReference>
<organism evidence="1 2">
    <name type="scientific">Endocarpon pusillum</name>
    <dbReference type="NCBI Taxonomy" id="364733"/>
    <lineage>
        <taxon>Eukaryota</taxon>
        <taxon>Fungi</taxon>
        <taxon>Dikarya</taxon>
        <taxon>Ascomycota</taxon>
        <taxon>Pezizomycotina</taxon>
        <taxon>Eurotiomycetes</taxon>
        <taxon>Chaetothyriomycetidae</taxon>
        <taxon>Verrucariales</taxon>
        <taxon>Verrucariaceae</taxon>
        <taxon>Endocarpon</taxon>
    </lineage>
</organism>
<dbReference type="AlphaFoldDB" id="A0A8H7ALR6"/>
<reference evidence="1" key="1">
    <citation type="submission" date="2020-02" db="EMBL/GenBank/DDBJ databases">
        <authorList>
            <person name="Palmer J.M."/>
        </authorList>
    </citation>
    <scope>NUCLEOTIDE SEQUENCE</scope>
    <source>
        <strain evidence="1">EPUS1.4</strain>
        <tissue evidence="1">Thallus</tissue>
    </source>
</reference>
<sequence>MARTPQQALTRANYTIACICPMEVELAPVEGMLEEIHEPLPTGRDQNAYTLEKIGGHNVVVAIMPEIGNNAVATVATQLLNDFPSI</sequence>
<dbReference type="InterPro" id="IPR053137">
    <property type="entry name" value="NLR-like"/>
</dbReference>
<dbReference type="EMBL" id="JAACFV010000020">
    <property type="protein sequence ID" value="KAF7511463.1"/>
    <property type="molecule type" value="Genomic_DNA"/>
</dbReference>
<dbReference type="InterPro" id="IPR035994">
    <property type="entry name" value="Nucleoside_phosphorylase_sf"/>
</dbReference>
<dbReference type="GO" id="GO:0009116">
    <property type="term" value="P:nucleoside metabolic process"/>
    <property type="evidence" value="ECO:0007669"/>
    <property type="project" value="InterPro"/>
</dbReference>
<dbReference type="SUPFAM" id="SSF53167">
    <property type="entry name" value="Purine and uridine phosphorylases"/>
    <property type="match status" value="1"/>
</dbReference>
<dbReference type="PANTHER" id="PTHR46082:SF11">
    <property type="entry name" value="AAA+ ATPASE DOMAIN-CONTAINING PROTEIN-RELATED"/>
    <property type="match status" value="1"/>
</dbReference>
<name>A0A8H7ALR6_9EURO</name>
<dbReference type="GO" id="GO:0003824">
    <property type="term" value="F:catalytic activity"/>
    <property type="evidence" value="ECO:0007669"/>
    <property type="project" value="InterPro"/>
</dbReference>
<dbReference type="Proteomes" id="UP000606974">
    <property type="component" value="Unassembled WGS sequence"/>
</dbReference>
<dbReference type="PANTHER" id="PTHR46082">
    <property type="entry name" value="ATP/GTP-BINDING PROTEIN-RELATED"/>
    <property type="match status" value="1"/>
</dbReference>